<organism evidence="1 2">
    <name type="scientific">Oryza meyeriana var. granulata</name>
    <dbReference type="NCBI Taxonomy" id="110450"/>
    <lineage>
        <taxon>Eukaryota</taxon>
        <taxon>Viridiplantae</taxon>
        <taxon>Streptophyta</taxon>
        <taxon>Embryophyta</taxon>
        <taxon>Tracheophyta</taxon>
        <taxon>Spermatophyta</taxon>
        <taxon>Magnoliopsida</taxon>
        <taxon>Liliopsida</taxon>
        <taxon>Poales</taxon>
        <taxon>Poaceae</taxon>
        <taxon>BOP clade</taxon>
        <taxon>Oryzoideae</taxon>
        <taxon>Oryzeae</taxon>
        <taxon>Oryzinae</taxon>
        <taxon>Oryza</taxon>
        <taxon>Oryza meyeriana</taxon>
    </lineage>
</organism>
<proteinExistence type="predicted"/>
<feature type="non-terminal residue" evidence="1">
    <location>
        <position position="1"/>
    </location>
</feature>
<dbReference type="EMBL" id="SPHZ02000001">
    <property type="protein sequence ID" value="KAF0931619.1"/>
    <property type="molecule type" value="Genomic_DNA"/>
</dbReference>
<dbReference type="Proteomes" id="UP000479710">
    <property type="component" value="Unassembled WGS sequence"/>
</dbReference>
<feature type="non-terminal residue" evidence="1">
    <location>
        <position position="59"/>
    </location>
</feature>
<reference evidence="1 2" key="1">
    <citation type="submission" date="2019-11" db="EMBL/GenBank/DDBJ databases">
        <title>Whole genome sequence of Oryza granulata.</title>
        <authorList>
            <person name="Li W."/>
        </authorList>
    </citation>
    <scope>NUCLEOTIDE SEQUENCE [LARGE SCALE GENOMIC DNA]</scope>
    <source>
        <strain evidence="2">cv. Menghai</strain>
        <tissue evidence="1">Leaf</tissue>
    </source>
</reference>
<gene>
    <name evidence="1" type="ORF">E2562_005583</name>
</gene>
<keyword evidence="2" id="KW-1185">Reference proteome</keyword>
<comment type="caution">
    <text evidence="1">The sequence shown here is derived from an EMBL/GenBank/DDBJ whole genome shotgun (WGS) entry which is preliminary data.</text>
</comment>
<sequence length="59" mass="6879">LLAEASYHRRLVDFCRRREYSTIVGPRASSPNLSRSTIRTIRSTRKLIQRLSVNHHSSK</sequence>
<protein>
    <submittedName>
        <fullName evidence="1">Uncharacterized protein</fullName>
    </submittedName>
</protein>
<name>A0A6G1F448_9ORYZ</name>
<dbReference type="AlphaFoldDB" id="A0A6G1F448"/>
<accession>A0A6G1F448</accession>
<evidence type="ECO:0000313" key="1">
    <source>
        <dbReference type="EMBL" id="KAF0931619.1"/>
    </source>
</evidence>
<evidence type="ECO:0000313" key="2">
    <source>
        <dbReference type="Proteomes" id="UP000479710"/>
    </source>
</evidence>